<dbReference type="InterPro" id="IPR025155">
    <property type="entry name" value="WxxW_domain"/>
</dbReference>
<accession>A0A673L5Z7</accession>
<dbReference type="AlphaFoldDB" id="A0A673L5Z7"/>
<feature type="domain" description="WxxW" evidence="5">
    <location>
        <begin position="95"/>
        <end position="178"/>
    </location>
</feature>
<organism evidence="6 7">
    <name type="scientific">Sinocyclocheilus rhinocerous</name>
    <dbReference type="NCBI Taxonomy" id="307959"/>
    <lineage>
        <taxon>Eukaryota</taxon>
        <taxon>Metazoa</taxon>
        <taxon>Chordata</taxon>
        <taxon>Craniata</taxon>
        <taxon>Vertebrata</taxon>
        <taxon>Euteleostomi</taxon>
        <taxon>Actinopterygii</taxon>
        <taxon>Neopterygii</taxon>
        <taxon>Teleostei</taxon>
        <taxon>Ostariophysi</taxon>
        <taxon>Cypriniformes</taxon>
        <taxon>Cyprinidae</taxon>
        <taxon>Cyprininae</taxon>
        <taxon>Sinocyclocheilus</taxon>
    </lineage>
</organism>
<feature type="domain" description="WxxW" evidence="5">
    <location>
        <begin position="5"/>
        <end position="88"/>
    </location>
</feature>
<proteinExistence type="predicted"/>
<evidence type="ECO:0000256" key="1">
    <source>
        <dbReference type="ARBA" id="ARBA00004613"/>
    </source>
</evidence>
<dbReference type="Ensembl" id="ENSSRHT00000075783.1">
    <property type="protein sequence ID" value="ENSSRHP00000073770.1"/>
    <property type="gene ID" value="ENSSRHG00000036670.1"/>
</dbReference>
<sequence>KYAEWTEWFDRDDERGSGDWEKLTDLHKAFPERLCSNPLDIEAETLDGIPANMTGEVFSKFDRNYGFVCLNKEQVDGICHNYRVRFLCGKLEAEWTEWFDRDDERGSGDWEKLTDLHKAFPERLCSNPLDIEAETLDGIPANMTGEVFSKFDRNYGFVCLNKEQVDGICHNYRVRFLCGKLGMFEAVCFWLPEKLFSISYSCHSKPL</sequence>
<dbReference type="InterPro" id="IPR039675">
    <property type="entry name" value="CILP1/CILP2"/>
</dbReference>
<keyword evidence="4" id="KW-0325">Glycoprotein</keyword>
<keyword evidence="3" id="KW-0732">Signal</keyword>
<comment type="subcellular location">
    <subcellularLocation>
        <location evidence="1">Secreted</location>
    </subcellularLocation>
</comment>
<evidence type="ECO:0000259" key="5">
    <source>
        <dbReference type="Pfam" id="PF13330"/>
    </source>
</evidence>
<keyword evidence="2" id="KW-0964">Secreted</keyword>
<reference evidence="6" key="1">
    <citation type="submission" date="2025-08" db="UniProtKB">
        <authorList>
            <consortium name="Ensembl"/>
        </authorList>
    </citation>
    <scope>IDENTIFICATION</scope>
</reference>
<dbReference type="Pfam" id="PF13330">
    <property type="entry name" value="Mucin2_WxxW"/>
    <property type="match status" value="2"/>
</dbReference>
<name>A0A673L5Z7_9TELE</name>
<protein>
    <recommendedName>
        <fullName evidence="5">WxxW domain-containing protein</fullName>
    </recommendedName>
</protein>
<dbReference type="GO" id="GO:0005576">
    <property type="term" value="C:extracellular region"/>
    <property type="evidence" value="ECO:0007669"/>
    <property type="project" value="UniProtKB-SubCell"/>
</dbReference>
<evidence type="ECO:0000256" key="2">
    <source>
        <dbReference type="ARBA" id="ARBA00022525"/>
    </source>
</evidence>
<dbReference type="PANTHER" id="PTHR15031">
    <property type="entry name" value="CARTILAGE INTERMEDIATE LAYER PROTEIN CLIP"/>
    <property type="match status" value="1"/>
</dbReference>
<evidence type="ECO:0000256" key="4">
    <source>
        <dbReference type="ARBA" id="ARBA00023180"/>
    </source>
</evidence>
<evidence type="ECO:0000313" key="7">
    <source>
        <dbReference type="Proteomes" id="UP000472270"/>
    </source>
</evidence>
<evidence type="ECO:0000313" key="6">
    <source>
        <dbReference type="Ensembl" id="ENSSRHP00000073770.1"/>
    </source>
</evidence>
<keyword evidence="7" id="KW-1185">Reference proteome</keyword>
<dbReference type="Proteomes" id="UP000472270">
    <property type="component" value="Unassembled WGS sequence"/>
</dbReference>
<evidence type="ECO:0000256" key="3">
    <source>
        <dbReference type="ARBA" id="ARBA00022729"/>
    </source>
</evidence>
<reference evidence="6" key="2">
    <citation type="submission" date="2025-09" db="UniProtKB">
        <authorList>
            <consortium name="Ensembl"/>
        </authorList>
    </citation>
    <scope>IDENTIFICATION</scope>
</reference>